<dbReference type="InterPro" id="IPR004162">
    <property type="entry name" value="SINA-like_animal"/>
</dbReference>
<evidence type="ECO:0000256" key="1">
    <source>
        <dbReference type="ARBA" id="ARBA00000900"/>
    </source>
</evidence>
<dbReference type="PANTHER" id="PTHR45877">
    <property type="entry name" value="E3 UBIQUITIN-PROTEIN LIGASE SIAH2"/>
    <property type="match status" value="1"/>
</dbReference>
<evidence type="ECO:0000256" key="7">
    <source>
        <dbReference type="ARBA" id="ARBA00022771"/>
    </source>
</evidence>
<evidence type="ECO:0000256" key="5">
    <source>
        <dbReference type="ARBA" id="ARBA00022679"/>
    </source>
</evidence>
<organism evidence="12 13">
    <name type="scientific">Cloeon dipterum</name>
    <dbReference type="NCBI Taxonomy" id="197152"/>
    <lineage>
        <taxon>Eukaryota</taxon>
        <taxon>Metazoa</taxon>
        <taxon>Ecdysozoa</taxon>
        <taxon>Arthropoda</taxon>
        <taxon>Hexapoda</taxon>
        <taxon>Insecta</taxon>
        <taxon>Pterygota</taxon>
        <taxon>Palaeoptera</taxon>
        <taxon>Ephemeroptera</taxon>
        <taxon>Pisciforma</taxon>
        <taxon>Baetidae</taxon>
        <taxon>Cloeon</taxon>
    </lineage>
</organism>
<evidence type="ECO:0000313" key="13">
    <source>
        <dbReference type="Proteomes" id="UP000494165"/>
    </source>
</evidence>
<keyword evidence="7 10" id="KW-0863">Zinc-finger</keyword>
<keyword evidence="5" id="KW-0808">Transferase</keyword>
<dbReference type="GO" id="GO:0008270">
    <property type="term" value="F:zinc ion binding"/>
    <property type="evidence" value="ECO:0007669"/>
    <property type="project" value="UniProtKB-KW"/>
</dbReference>
<dbReference type="AlphaFoldDB" id="A0A8S1CF85"/>
<evidence type="ECO:0000259" key="11">
    <source>
        <dbReference type="PROSITE" id="PS51081"/>
    </source>
</evidence>
<dbReference type="OrthoDB" id="941555at2759"/>
<dbReference type="EC" id="2.3.2.27" evidence="4"/>
<comment type="catalytic activity">
    <reaction evidence="1">
        <text>S-ubiquitinyl-[E2 ubiquitin-conjugating enzyme]-L-cysteine + [acceptor protein]-L-lysine = [E2 ubiquitin-conjugating enzyme]-L-cysteine + N(6)-ubiquitinyl-[acceptor protein]-L-lysine.</text>
        <dbReference type="EC" id="2.3.2.27"/>
    </reaction>
</comment>
<dbReference type="PANTHER" id="PTHR45877:SF2">
    <property type="entry name" value="E3 UBIQUITIN-PROTEIN LIGASE SINA-RELATED"/>
    <property type="match status" value="1"/>
</dbReference>
<dbReference type="SUPFAM" id="SSF49599">
    <property type="entry name" value="TRAF domain-like"/>
    <property type="match status" value="1"/>
</dbReference>
<evidence type="ECO:0000256" key="9">
    <source>
        <dbReference type="ARBA" id="ARBA00022833"/>
    </source>
</evidence>
<dbReference type="Pfam" id="PF21361">
    <property type="entry name" value="Sina_ZnF"/>
    <property type="match status" value="1"/>
</dbReference>
<evidence type="ECO:0000256" key="2">
    <source>
        <dbReference type="ARBA" id="ARBA00004906"/>
    </source>
</evidence>
<dbReference type="InterPro" id="IPR049548">
    <property type="entry name" value="Sina-like_RING"/>
</dbReference>
<dbReference type="Gene3D" id="3.30.40.10">
    <property type="entry name" value="Zinc/RING finger domain, C3HC4 (zinc finger)"/>
    <property type="match status" value="2"/>
</dbReference>
<dbReference type="Pfam" id="PF21362">
    <property type="entry name" value="Sina_RING"/>
    <property type="match status" value="1"/>
</dbReference>
<gene>
    <name evidence="12" type="ORF">CLODIP_2_CD08420</name>
</gene>
<evidence type="ECO:0000256" key="10">
    <source>
        <dbReference type="PROSITE-ProRule" id="PRU00455"/>
    </source>
</evidence>
<feature type="domain" description="SIAH-type" evidence="11">
    <location>
        <begin position="49"/>
        <end position="108"/>
    </location>
</feature>
<dbReference type="GO" id="GO:0031624">
    <property type="term" value="F:ubiquitin conjugating enzyme binding"/>
    <property type="evidence" value="ECO:0007669"/>
    <property type="project" value="TreeGrafter"/>
</dbReference>
<keyword evidence="9" id="KW-0862">Zinc</keyword>
<comment type="pathway">
    <text evidence="2">Protein modification; protein ubiquitination.</text>
</comment>
<accession>A0A8S1CF85</accession>
<dbReference type="Proteomes" id="UP000494165">
    <property type="component" value="Unassembled WGS sequence"/>
</dbReference>
<dbReference type="Gene3D" id="2.60.210.10">
    <property type="entry name" value="Apoptosis, Tumor Necrosis Factor Receptor Associated Protein 2, Chain A"/>
    <property type="match status" value="1"/>
</dbReference>
<dbReference type="InterPro" id="IPR013010">
    <property type="entry name" value="Znf_SIAH"/>
</dbReference>
<dbReference type="GO" id="GO:0005737">
    <property type="term" value="C:cytoplasm"/>
    <property type="evidence" value="ECO:0007669"/>
    <property type="project" value="TreeGrafter"/>
</dbReference>
<dbReference type="FunFam" id="3.30.40.10:FF:000041">
    <property type="entry name" value="E3 ubiquitin-protein ligase SINAT3"/>
    <property type="match status" value="1"/>
</dbReference>
<reference evidence="12 13" key="1">
    <citation type="submission" date="2020-04" db="EMBL/GenBank/DDBJ databases">
        <authorList>
            <person name="Alioto T."/>
            <person name="Alioto T."/>
            <person name="Gomez Garrido J."/>
        </authorList>
    </citation>
    <scope>NUCLEOTIDE SEQUENCE [LARGE SCALE GENOMIC DNA]</scope>
</reference>
<dbReference type="GO" id="GO:0061630">
    <property type="term" value="F:ubiquitin protein ligase activity"/>
    <property type="evidence" value="ECO:0007669"/>
    <property type="project" value="UniProtKB-EC"/>
</dbReference>
<name>A0A8S1CF85_9INSE</name>
<dbReference type="EMBL" id="CADEPI010000035">
    <property type="protein sequence ID" value="CAB3368018.1"/>
    <property type="molecule type" value="Genomic_DNA"/>
</dbReference>
<keyword evidence="13" id="KW-1185">Reference proteome</keyword>
<proteinExistence type="inferred from homology"/>
<evidence type="ECO:0000256" key="6">
    <source>
        <dbReference type="ARBA" id="ARBA00022723"/>
    </source>
</evidence>
<dbReference type="GO" id="GO:0043161">
    <property type="term" value="P:proteasome-mediated ubiquitin-dependent protein catabolic process"/>
    <property type="evidence" value="ECO:0007669"/>
    <property type="project" value="TreeGrafter"/>
</dbReference>
<dbReference type="InterPro" id="IPR008974">
    <property type="entry name" value="TRAF-like"/>
</dbReference>
<dbReference type="PROSITE" id="PS51081">
    <property type="entry name" value="ZF_SIAH"/>
    <property type="match status" value="1"/>
</dbReference>
<evidence type="ECO:0000256" key="3">
    <source>
        <dbReference type="ARBA" id="ARBA00009119"/>
    </source>
</evidence>
<evidence type="ECO:0000256" key="8">
    <source>
        <dbReference type="ARBA" id="ARBA00022786"/>
    </source>
</evidence>
<dbReference type="InterPro" id="IPR013083">
    <property type="entry name" value="Znf_RING/FYVE/PHD"/>
</dbReference>
<sequence length="233" mass="26625">MNYILPPIKQCQNGHLFCQPCGNKMKQCPICRIIITNNRNRAMETVARSIDFPCKFRHFGCKKKVKYDEKLQHDKSCAFNPCYPCVVAKCNWRGPCHDVPHHFESQHKIITNHSEGAILFPVKGIENCQGCDQWMMSASRHGRCFVLVLSGLPPDKFIVLVFLVGNQQESESYRWALEVGGSKSVKMENMKPTSILDFKNLSVSGKNDFTFSRSDATLLIWSNLNQFELCKES</sequence>
<comment type="caution">
    <text evidence="12">The sequence shown here is derived from an EMBL/GenBank/DDBJ whole genome shotgun (WGS) entry which is preliminary data.</text>
</comment>
<comment type="similarity">
    <text evidence="3">Belongs to the SINA (Seven in absentia) family.</text>
</comment>
<protein>
    <recommendedName>
        <fullName evidence="4">RING-type E3 ubiquitin transferase</fullName>
        <ecNumber evidence="4">2.3.2.27</ecNumber>
    </recommendedName>
</protein>
<evidence type="ECO:0000313" key="12">
    <source>
        <dbReference type="EMBL" id="CAB3368018.1"/>
    </source>
</evidence>
<keyword evidence="6" id="KW-0479">Metal-binding</keyword>
<evidence type="ECO:0000256" key="4">
    <source>
        <dbReference type="ARBA" id="ARBA00012483"/>
    </source>
</evidence>
<keyword evidence="8" id="KW-0833">Ubl conjugation pathway</keyword>